<name>A0A7U4DPP3_DESPD</name>
<dbReference type="InterPro" id="IPR006016">
    <property type="entry name" value="UspA"/>
</dbReference>
<dbReference type="RefSeq" id="WP_015724801.1">
    <property type="nucleotide sequence ID" value="NC_014972.1"/>
</dbReference>
<dbReference type="Gene3D" id="3.40.50.620">
    <property type="entry name" value="HUPs"/>
    <property type="match status" value="2"/>
</dbReference>
<dbReference type="EMBL" id="CP002364">
    <property type="protein sequence ID" value="ADW18262.1"/>
    <property type="molecule type" value="Genomic_DNA"/>
</dbReference>
<evidence type="ECO:0000313" key="3">
    <source>
        <dbReference type="Proteomes" id="UP000006365"/>
    </source>
</evidence>
<dbReference type="KEGG" id="dpr:Despr_2115"/>
<evidence type="ECO:0000313" key="2">
    <source>
        <dbReference type="EMBL" id="ADW18262.1"/>
    </source>
</evidence>
<accession>A0A7U4DPP3</accession>
<dbReference type="Proteomes" id="UP000006365">
    <property type="component" value="Chromosome"/>
</dbReference>
<organism evidence="2 3">
    <name type="scientific">Desulfobulbus propionicus (strain ATCC 33891 / DSM 2032 / VKM B-1956 / 1pr3)</name>
    <dbReference type="NCBI Taxonomy" id="577650"/>
    <lineage>
        <taxon>Bacteria</taxon>
        <taxon>Pseudomonadati</taxon>
        <taxon>Thermodesulfobacteriota</taxon>
        <taxon>Desulfobulbia</taxon>
        <taxon>Desulfobulbales</taxon>
        <taxon>Desulfobulbaceae</taxon>
        <taxon>Desulfobulbus</taxon>
    </lineage>
</organism>
<proteinExistence type="predicted"/>
<dbReference type="InterPro" id="IPR014729">
    <property type="entry name" value="Rossmann-like_a/b/a_fold"/>
</dbReference>
<dbReference type="AlphaFoldDB" id="A0A7U4DPP3"/>
<sequence length="281" mass="30950">MDRRIVLAHDGSINADWVGRYALRMAAALPSRQLLFVHILDGSCPRGRIEAKYAAFARECAQHAIESSCLIRELEGDVLSSLLRTIPPGEQTYCLCGARIAPRGRGFLAGTVSERLLRSGLCNVMAIRVVSPGLLGCPRTLLFPLAGHPRGPRAALPFLRLLVTSVNRLHLLRVMTVNPLYFRYITAAAAKRKISVGSHYLAQAAAEIRAQIADVPLHVDRHVTLSDDWAKEILIQAGKLNAAMILLGATERSLPHRFFYGNRIEQILRATACDVGIYRTL</sequence>
<protein>
    <submittedName>
        <fullName evidence="2">UspA domain-containing protein</fullName>
    </submittedName>
</protein>
<keyword evidence="3" id="KW-1185">Reference proteome</keyword>
<feature type="domain" description="UspA" evidence="1">
    <location>
        <begin position="140"/>
        <end position="278"/>
    </location>
</feature>
<dbReference type="Pfam" id="PF00582">
    <property type="entry name" value="Usp"/>
    <property type="match status" value="1"/>
</dbReference>
<dbReference type="SUPFAM" id="SSF52402">
    <property type="entry name" value="Adenine nucleotide alpha hydrolases-like"/>
    <property type="match status" value="2"/>
</dbReference>
<gene>
    <name evidence="2" type="ordered locus">Despr_2115</name>
</gene>
<evidence type="ECO:0000259" key="1">
    <source>
        <dbReference type="Pfam" id="PF00582"/>
    </source>
</evidence>
<reference evidence="2 3" key="1">
    <citation type="journal article" date="2011" name="Stand. Genomic Sci.">
        <title>Complete genome sequence of Desulfobulbus propionicus type strain (1pr3).</title>
        <authorList>
            <person name="Pagani I."/>
            <person name="Lapidus A."/>
            <person name="Nolan M."/>
            <person name="Lucas S."/>
            <person name="Hammon N."/>
            <person name="Deshpande S."/>
            <person name="Cheng J.F."/>
            <person name="Chertkov O."/>
            <person name="Davenport K."/>
            <person name="Tapia R."/>
            <person name="Han C."/>
            <person name="Goodwin L."/>
            <person name="Pitluck S."/>
            <person name="Liolios K."/>
            <person name="Mavromatis K."/>
            <person name="Ivanova N."/>
            <person name="Mikhailova N."/>
            <person name="Pati A."/>
            <person name="Chen A."/>
            <person name="Palaniappan K."/>
            <person name="Land M."/>
            <person name="Hauser L."/>
            <person name="Chang Y.J."/>
            <person name="Jeffries C.D."/>
            <person name="Detter J.C."/>
            <person name="Brambilla E."/>
            <person name="Kannan K.P."/>
            <person name="Djao O.D."/>
            <person name="Rohde M."/>
            <person name="Pukall R."/>
            <person name="Spring S."/>
            <person name="Goker M."/>
            <person name="Sikorski J."/>
            <person name="Woyke T."/>
            <person name="Bristow J."/>
            <person name="Eisen J.A."/>
            <person name="Markowitz V."/>
            <person name="Hugenholtz P."/>
            <person name="Kyrpides N.C."/>
            <person name="Klenk H.P."/>
        </authorList>
    </citation>
    <scope>NUCLEOTIDE SEQUENCE [LARGE SCALE GENOMIC DNA]</scope>
    <source>
        <strain evidence="3">ATCC 33891 / DSM 2032 / 1pr3</strain>
    </source>
</reference>